<dbReference type="eggNOG" id="ENOG502R8SS">
    <property type="taxonomic scope" value="Eukaryota"/>
</dbReference>
<protein>
    <submittedName>
        <fullName evidence="1">Uncharacterized protein</fullName>
    </submittedName>
</protein>
<dbReference type="Proteomes" id="UP000011115">
    <property type="component" value="Unassembled WGS sequence"/>
</dbReference>
<organism evidence="1 2">
    <name type="scientific">Solanum tuberosum</name>
    <name type="common">Potato</name>
    <dbReference type="NCBI Taxonomy" id="4113"/>
    <lineage>
        <taxon>Eukaryota</taxon>
        <taxon>Viridiplantae</taxon>
        <taxon>Streptophyta</taxon>
        <taxon>Embryophyta</taxon>
        <taxon>Tracheophyta</taxon>
        <taxon>Spermatophyta</taxon>
        <taxon>Magnoliopsida</taxon>
        <taxon>eudicotyledons</taxon>
        <taxon>Gunneridae</taxon>
        <taxon>Pentapetalae</taxon>
        <taxon>asterids</taxon>
        <taxon>lamiids</taxon>
        <taxon>Solanales</taxon>
        <taxon>Solanaceae</taxon>
        <taxon>Solanoideae</taxon>
        <taxon>Solaneae</taxon>
        <taxon>Solanum</taxon>
    </lineage>
</organism>
<dbReference type="PaxDb" id="4113-PGSC0003DMT400002631"/>
<reference evidence="2" key="1">
    <citation type="journal article" date="2011" name="Nature">
        <title>Genome sequence and analysis of the tuber crop potato.</title>
        <authorList>
            <consortium name="The Potato Genome Sequencing Consortium"/>
        </authorList>
    </citation>
    <scope>NUCLEOTIDE SEQUENCE [LARGE SCALE GENOMIC DNA]</scope>
    <source>
        <strain evidence="2">cv. DM1-3 516 R44</strain>
    </source>
</reference>
<dbReference type="Gramene" id="PGSC0003DMT400002631">
    <property type="protein sequence ID" value="PGSC0003DMT400002631"/>
    <property type="gene ID" value="PGSC0003DMG400001011"/>
</dbReference>
<evidence type="ECO:0000313" key="2">
    <source>
        <dbReference type="Proteomes" id="UP000011115"/>
    </source>
</evidence>
<dbReference type="AlphaFoldDB" id="M0ZKE4"/>
<dbReference type="HOGENOM" id="CLU_1317413_0_0_1"/>
<keyword evidence="2" id="KW-1185">Reference proteome</keyword>
<proteinExistence type="predicted"/>
<dbReference type="InParanoid" id="M0ZKE4"/>
<name>M0ZKE4_SOLTU</name>
<accession>M0ZKE4</accession>
<evidence type="ECO:0000313" key="1">
    <source>
        <dbReference type="EnsemblPlants" id="PGSC0003DMT400002631"/>
    </source>
</evidence>
<reference evidence="1" key="2">
    <citation type="submission" date="2015-06" db="UniProtKB">
        <authorList>
            <consortium name="EnsemblPlants"/>
        </authorList>
    </citation>
    <scope>IDENTIFICATION</scope>
    <source>
        <strain evidence="1">DM1-3 516 R44</strain>
    </source>
</reference>
<sequence>MVRTTHRPTRPSLVVRDFGLTYNAWTTSRGPNDSSWPSPRTHLRSVVRPTGHGWVLVDGTIYARGNASEVVIKEASRNSFVLVPNEPAAPRQLWDPDSSIKNYPEDGDKEGFAVSDIEGTLISSLARKGELVEPDNEPESALRRCRKMANLGRKGELGLGLHENNEGNNQENLNNQEVPLIIPARPVRDVAVPLTTNMASRIRKPPPGG</sequence>
<dbReference type="EnsemblPlants" id="PGSC0003DMT400002631">
    <property type="protein sequence ID" value="PGSC0003DMT400002631"/>
    <property type="gene ID" value="PGSC0003DMG400001011"/>
</dbReference>